<feature type="region of interest" description="Disordered" evidence="7">
    <location>
        <begin position="1"/>
        <end position="33"/>
    </location>
</feature>
<comment type="subcellular location">
    <subcellularLocation>
        <location evidence="1">Golgi apparatus membrane</location>
        <topology evidence="1">Peripheral membrane protein</topology>
    </subcellularLocation>
</comment>
<reference evidence="12" key="1">
    <citation type="submission" date="2021-06" db="EMBL/GenBank/DDBJ databases">
        <authorList>
            <consortium name="DOE Joint Genome Institute"/>
            <person name="Mondo S.J."/>
            <person name="Amses K.R."/>
            <person name="Simmons D.R."/>
            <person name="Longcore J.E."/>
            <person name="Seto K."/>
            <person name="Alves G.H."/>
            <person name="Bonds A.E."/>
            <person name="Quandt C.A."/>
            <person name="Davis W.J."/>
            <person name="Chang Y."/>
            <person name="Letcher P.M."/>
            <person name="Powell M.J."/>
            <person name="Kuo A."/>
            <person name="Labutti K."/>
            <person name="Pangilinan J."/>
            <person name="Andreopoulos W."/>
            <person name="Tritt A."/>
            <person name="Riley R."/>
            <person name="Hundley H."/>
            <person name="Johnson J."/>
            <person name="Lipzen A."/>
            <person name="Barry K."/>
            <person name="Berbee M.L."/>
            <person name="Buchler N.E."/>
            <person name="Grigoriev I.V."/>
            <person name="Spatafora J.W."/>
            <person name="Stajich J.E."/>
            <person name="James T.Y."/>
        </authorList>
    </citation>
    <scope>NUCLEOTIDE SEQUENCE</scope>
    <source>
        <strain evidence="12">AG</strain>
    </source>
</reference>
<organism evidence="12 13">
    <name type="scientific">Umbelopsis ramanniana AG</name>
    <dbReference type="NCBI Taxonomy" id="1314678"/>
    <lineage>
        <taxon>Eukaryota</taxon>
        <taxon>Fungi</taxon>
        <taxon>Fungi incertae sedis</taxon>
        <taxon>Mucoromycota</taxon>
        <taxon>Mucoromycotina</taxon>
        <taxon>Umbelopsidomycetes</taxon>
        <taxon>Umbelopsidales</taxon>
        <taxon>Umbelopsidaceae</taxon>
        <taxon>Umbelopsis</taxon>
    </lineage>
</organism>
<evidence type="ECO:0000256" key="2">
    <source>
        <dbReference type="ARBA" id="ARBA00022448"/>
    </source>
</evidence>
<evidence type="ECO:0000256" key="1">
    <source>
        <dbReference type="ARBA" id="ARBA00004395"/>
    </source>
</evidence>
<keyword evidence="5" id="KW-0472">Membrane</keyword>
<accession>A0AAD5EFW9</accession>
<evidence type="ECO:0000256" key="3">
    <source>
        <dbReference type="ARBA" id="ARBA00022927"/>
    </source>
</evidence>
<dbReference type="GO" id="GO:0015031">
    <property type="term" value="P:protein transport"/>
    <property type="evidence" value="ECO:0007669"/>
    <property type="project" value="UniProtKB-KW"/>
</dbReference>
<comment type="caution">
    <text evidence="12">The sequence shown here is derived from an EMBL/GenBank/DDBJ whole genome shotgun (WGS) entry which is preliminary data.</text>
</comment>
<gene>
    <name evidence="12" type="ORF">K450DRAFT_229395</name>
</gene>
<keyword evidence="4" id="KW-0333">Golgi apparatus</keyword>
<dbReference type="SUPFAM" id="SSF48371">
    <property type="entry name" value="ARM repeat"/>
    <property type="match status" value="2"/>
</dbReference>
<protein>
    <recommendedName>
        <fullName evidence="14">Dopey N-terminal domain-containing protein</fullName>
    </recommendedName>
</protein>
<dbReference type="InterPro" id="IPR007249">
    <property type="entry name" value="DOP1_N"/>
</dbReference>
<dbReference type="InterPro" id="IPR056457">
    <property type="entry name" value="DOP1_C"/>
</dbReference>
<dbReference type="PANTHER" id="PTHR14042">
    <property type="entry name" value="DOPEY-RELATED"/>
    <property type="match status" value="1"/>
</dbReference>
<keyword evidence="3" id="KW-0653">Protein transport</keyword>
<evidence type="ECO:0000313" key="13">
    <source>
        <dbReference type="Proteomes" id="UP001206595"/>
    </source>
</evidence>
<proteinExistence type="inferred from homology"/>
<dbReference type="InterPro" id="IPR040314">
    <property type="entry name" value="DOP1"/>
</dbReference>
<dbReference type="EMBL" id="MU620902">
    <property type="protein sequence ID" value="KAI8582176.1"/>
    <property type="molecule type" value="Genomic_DNA"/>
</dbReference>
<evidence type="ECO:0000259" key="10">
    <source>
        <dbReference type="Pfam" id="PF24598"/>
    </source>
</evidence>
<dbReference type="Pfam" id="PF24597">
    <property type="entry name" value="TPR_DOP1_M"/>
    <property type="match status" value="1"/>
</dbReference>
<keyword evidence="2" id="KW-0813">Transport</keyword>
<name>A0AAD5EFW9_UMBRA</name>
<dbReference type="Pfam" id="PF04118">
    <property type="entry name" value="Dopey_N"/>
    <property type="match status" value="1"/>
</dbReference>
<evidence type="ECO:0000313" key="12">
    <source>
        <dbReference type="EMBL" id="KAI8582176.1"/>
    </source>
</evidence>
<evidence type="ECO:0000256" key="4">
    <source>
        <dbReference type="ARBA" id="ARBA00023034"/>
    </source>
</evidence>
<feature type="domain" description="DOP1-like TPR" evidence="11">
    <location>
        <begin position="966"/>
        <end position="1237"/>
    </location>
</feature>
<evidence type="ECO:0008006" key="14">
    <source>
        <dbReference type="Google" id="ProtNLM"/>
    </source>
</evidence>
<evidence type="ECO:0000259" key="9">
    <source>
        <dbReference type="Pfam" id="PF24597"/>
    </source>
</evidence>
<dbReference type="InterPro" id="IPR056458">
    <property type="entry name" value="TPR_DOP1_M"/>
</dbReference>
<feature type="domain" description="DOP1-like C-terminal" evidence="10">
    <location>
        <begin position="1460"/>
        <end position="1932"/>
    </location>
</feature>
<dbReference type="GO" id="GO:0006895">
    <property type="term" value="P:Golgi to endosome transport"/>
    <property type="evidence" value="ECO:0007669"/>
    <property type="project" value="InterPro"/>
</dbReference>
<evidence type="ECO:0000256" key="6">
    <source>
        <dbReference type="ARBA" id="ARBA00046326"/>
    </source>
</evidence>
<reference evidence="12" key="2">
    <citation type="journal article" date="2022" name="Proc. Natl. Acad. Sci. U.S.A.">
        <title>Diploid-dominant life cycles characterize the early evolution of Fungi.</title>
        <authorList>
            <person name="Amses K.R."/>
            <person name="Simmons D.R."/>
            <person name="Longcore J.E."/>
            <person name="Mondo S.J."/>
            <person name="Seto K."/>
            <person name="Jeronimo G.H."/>
            <person name="Bonds A.E."/>
            <person name="Quandt C.A."/>
            <person name="Davis W.J."/>
            <person name="Chang Y."/>
            <person name="Federici B.A."/>
            <person name="Kuo A."/>
            <person name="LaButti K."/>
            <person name="Pangilinan J."/>
            <person name="Andreopoulos W."/>
            <person name="Tritt A."/>
            <person name="Riley R."/>
            <person name="Hundley H."/>
            <person name="Johnson J."/>
            <person name="Lipzen A."/>
            <person name="Barry K."/>
            <person name="Lang B.F."/>
            <person name="Cuomo C.A."/>
            <person name="Buchler N.E."/>
            <person name="Grigoriev I.V."/>
            <person name="Spatafora J.W."/>
            <person name="Stajich J.E."/>
            <person name="James T.Y."/>
        </authorList>
    </citation>
    <scope>NUCLEOTIDE SEQUENCE</scope>
    <source>
        <strain evidence="12">AG</strain>
    </source>
</reference>
<dbReference type="Pfam" id="PF24601">
    <property type="entry name" value="TPR_DOP1"/>
    <property type="match status" value="1"/>
</dbReference>
<dbReference type="GO" id="GO:0005802">
    <property type="term" value="C:trans-Golgi network"/>
    <property type="evidence" value="ECO:0007669"/>
    <property type="project" value="TreeGrafter"/>
</dbReference>
<evidence type="ECO:0000256" key="7">
    <source>
        <dbReference type="SAM" id="MobiDB-lite"/>
    </source>
</evidence>
<dbReference type="GeneID" id="75912427"/>
<dbReference type="GO" id="GO:0000139">
    <property type="term" value="C:Golgi membrane"/>
    <property type="evidence" value="ECO:0007669"/>
    <property type="project" value="UniProtKB-SubCell"/>
</dbReference>
<dbReference type="Proteomes" id="UP001206595">
    <property type="component" value="Unassembled WGS sequence"/>
</dbReference>
<dbReference type="PANTHER" id="PTHR14042:SF24">
    <property type="entry name" value="PROTEIN DOPEY-1 HOMOLOG"/>
    <property type="match status" value="1"/>
</dbReference>
<dbReference type="InterPro" id="IPR016024">
    <property type="entry name" value="ARM-type_fold"/>
</dbReference>
<evidence type="ECO:0000259" key="11">
    <source>
        <dbReference type="Pfam" id="PF24601"/>
    </source>
</evidence>
<sequence>MATNGASNNYNNSLMRSASPSGSTTSTKSASEEYANDPRYKKYVQLVEKNLQFFDAVNEWADIISFLGRLLRSFQAYPQYPVIPRKMTVAKRLAQCLNPGFPAGVHQKTLDVYTYIFETIEPNQLVEDLPLWSAGVFPFVQHAATHVKPQLLSIFEKYYFRLGPDLKPAMRGLVIALLPVVEEEGSEFFDKGISLIDQLGKVVELPFHNSCIWLVLINNASLRLAALNYLLRRLPKLDNQEDIAAVLGGAENINLMVRSFAATLGDSHLLVQRNMLELLVQNFRLNTKVLSHNDRVVIMKAAAGTVLRKDMSLNRRLYAWILGPDESPRAQLNYMLTHAHQPFVQAINSLFIESISRKQDREDLALYDGQRPYRMLVSLMDKWEVGQPVLNTIFLDVVRCLKKESQLPEFNTEVRHSANMWLDLVDPYLVWSKLFALMDTRYPGKENDSNPESRSYQQELDDLSLILFLLQTFKMADEEIQQMHMPLFLAAAVRKLEEAVKQPNFSFITAKSNVLVNIISTLLHLLAPGILQDRRPSKLNLESPTETDLQSSTEDYKTFTSGESIIEYARNFYGLRNNAGDASTQLFTDFVNNSSKEDGGDMSMASLPNSISESTMAIYNTPQPKYDPVRGSILINELIHATASFITTFIQTCALSPSMEERGDRARNGNKAHYHSLFHSVCEILGHLMARANIKPIDIKDCMEALFKCSSDGPDFTFVSSSLNTLLQVADSPSYIKASPWHPKLVKAIVDNLWNYLSADSPFCHNRTVQLIWQTTEQTRSHLVESIVSSYLVDPDLSKRTDAYARFGLFWRLSDDDKISVVFAKPMFIMLDLIKRRSTVAERRAGETFIRCHLRSYTRLLEPIIMGLLEKRIVWRPATFTVTAKAEQDEEKYNITYFQYARPFDWDISDYMFETLMDIVKFGGLGALRSFASYHILAPSHVSDAFLEKLSISTLESVTHDTDVDITYLDALIAISLRYLQSEPVDNLSPNAKIVNNSIQGHAAELLLEIVTTVDFIDIDTVATIHQTCLQKLLFCIHTGKLDPQTRLLHIVHSTLSILATYVSSAAKGTVANAEKSLRRKLQVDSVLTDPMGQFDGSSASRNVTGATAATPMATSKEKSNFDGDVIFSTSGLFIRCVTDAFSTLSNRPVLQHWMDFWLTSLPNLRGYFRDIILPLLISICDQTTICRNQFERLIRQRLASSVTDRSDVLDTIELPDSYILIFLNGIEKMMMFCLMDKNVSNAWVPGHKRTASASSTATTASANAQKTHDTSALRGFALLLYGDDAAHTKDQPHEERKGRDTILFHLPTILQVLVDVWDTFDTNKVDVDNSEPSTLGYLASCQRVHTRLEKTLERLYRSHSIDTVEACVELFFMSNPAALEFEMSADQKISTIVFDFMLSAPSGKPQHVVPLLFDGIRARSSGMYLSRPRVILRTGKLTDTSLMRFAEIYCDTLVTSEELASMWQLIQTFSKDYLSQTSATMKMFIPTLLRFLTTVQEKLYDGTVAEDRRVRKEAQDVYQRVIDYCILIAGRSFDQGIWLRRTNVYEREEHAASSDKISLNDATATEMGRSVSGSTVSDLEKRTGWKAREDTMIEQINLYIANIVIPKLKHLIVDQDRINSLLNNLVYYVIGPVLKTKPSLSKVVVFIDQIYEMAKLPFTYRTWRKEVWEMFLDSRFFYMSAATCQKWRTIIQAIMTAEKERFVEVANRISTSPSTALFSNREQESLARALNLRRLTFIIFSGTNDQFISQLPIIQEKLVELLKLDHNELIHVEIYLCLRVIITRFSQRHLTNFWPVILTEMMRLFNSFLGNDMTAKPEEAQIALAGCKFLDLLCTLETESFQIYQWIFIVDDIDALLQKKSHPSTIIERFASKLASSATGIDNYAEQALTSNPSIDTSNGERKRPMLTMRNIGSVHQLEFFVNHISLYVYQANLSLAPPDIAFIEGLLQNDLLEGDMD</sequence>
<dbReference type="RefSeq" id="XP_051447180.1">
    <property type="nucleotide sequence ID" value="XM_051587080.1"/>
</dbReference>
<dbReference type="GO" id="GO:0005829">
    <property type="term" value="C:cytosol"/>
    <property type="evidence" value="ECO:0007669"/>
    <property type="project" value="GOC"/>
</dbReference>
<feature type="compositionally biased region" description="Polar residues" evidence="7">
    <location>
        <begin position="1"/>
        <end position="29"/>
    </location>
</feature>
<dbReference type="GO" id="GO:0005768">
    <property type="term" value="C:endosome"/>
    <property type="evidence" value="ECO:0007669"/>
    <property type="project" value="TreeGrafter"/>
</dbReference>
<comment type="similarity">
    <text evidence="6">Belongs to the DOP1 family.</text>
</comment>
<feature type="domain" description="DOP1 N-terminal" evidence="8">
    <location>
        <begin position="37"/>
        <end position="325"/>
    </location>
</feature>
<dbReference type="Pfam" id="PF24598">
    <property type="entry name" value="DOP1_C"/>
    <property type="match status" value="1"/>
</dbReference>
<dbReference type="InterPro" id="IPR056459">
    <property type="entry name" value="TPR_DOP1"/>
</dbReference>
<feature type="domain" description="DOP1-like middle TPR" evidence="9">
    <location>
        <begin position="334"/>
        <end position="542"/>
    </location>
</feature>
<keyword evidence="13" id="KW-1185">Reference proteome</keyword>
<evidence type="ECO:0000256" key="5">
    <source>
        <dbReference type="ARBA" id="ARBA00023136"/>
    </source>
</evidence>
<evidence type="ECO:0000259" key="8">
    <source>
        <dbReference type="Pfam" id="PF04118"/>
    </source>
</evidence>